<dbReference type="PANTHER" id="PTHR46093">
    <property type="entry name" value="ACYL-COA-BINDING DOMAIN-CONTAINING PROTEIN 5"/>
    <property type="match status" value="1"/>
</dbReference>
<dbReference type="InterPro" id="IPR006652">
    <property type="entry name" value="Kelch_1"/>
</dbReference>
<dbReference type="Pfam" id="PF13415">
    <property type="entry name" value="Beta-prop_FBX42"/>
    <property type="match status" value="1"/>
</dbReference>
<comment type="caution">
    <text evidence="4">The sequence shown here is derived from an EMBL/GenBank/DDBJ whole genome shotgun (WGS) entry which is preliminary data.</text>
</comment>
<feature type="region of interest" description="Disordered" evidence="3">
    <location>
        <begin position="150"/>
        <end position="184"/>
    </location>
</feature>
<accession>A0AAE1A2A7</accession>
<dbReference type="Proteomes" id="UP001283361">
    <property type="component" value="Unassembled WGS sequence"/>
</dbReference>
<dbReference type="SMART" id="SM00612">
    <property type="entry name" value="Kelch"/>
    <property type="match status" value="4"/>
</dbReference>
<keyword evidence="1" id="KW-0880">Kelch repeat</keyword>
<protein>
    <submittedName>
        <fullName evidence="4">Uncharacterized protein</fullName>
    </submittedName>
</protein>
<sequence>MASKDQDTLLLCSLDKNVAPRAFVKVSSEEYQEKYSCQLRGNISSRKQINIFTDKPWSKKHEFIEIYVIKGKSTKQKLCTLTAENSCFQWSKSKSSRDQLKLLCTEKLALEAVIVYATMDENTELNKSLVPSEAPGVQESLDMKKINENTPFAENYPDQTPKAPKVSMKRSRDVDITPNPKTRRHRAAMRALTLTNLTPPSKLKGQERLASSSGQKFDIEDPLMVPLNQTNGKPTRCVDLSYRVPKPSSRWGHTMTHVNSELAVLIGGQSDKSLSKDSIWFLHPEMRTWKCPDVAVEGIKPEYRIGHTATYDPTMRCIYVYGGSKNAKWFHDVHMFDLDEQKWTLVKTEGKAPTRAYHSSTLHRHELWVFGGVFPCPDPQPDGCDNEIHIFSPVDQSWYKPIVMGEKPRPRSGHSATLINDMLVIFGGWDFPYCYNDLFVLDLTTVEWSEPKILGKPPKPRSWHASVAVANNRIFVHGGYDGYNPLHDAHIFDYYNKTWQELVLENAPSARAGHTCLRLYSDYENTEEDEVLIFGGGDNDGHYFSDMLSFYVPHYPKVLEISE</sequence>
<evidence type="ECO:0000256" key="3">
    <source>
        <dbReference type="SAM" id="MobiDB-lite"/>
    </source>
</evidence>
<evidence type="ECO:0000313" key="5">
    <source>
        <dbReference type="Proteomes" id="UP001283361"/>
    </source>
</evidence>
<gene>
    <name evidence="4" type="ORF">RRG08_034250</name>
</gene>
<evidence type="ECO:0000256" key="1">
    <source>
        <dbReference type="ARBA" id="ARBA00022441"/>
    </source>
</evidence>
<evidence type="ECO:0000313" key="4">
    <source>
        <dbReference type="EMBL" id="KAK3778992.1"/>
    </source>
</evidence>
<dbReference type="SUPFAM" id="SSF117281">
    <property type="entry name" value="Kelch motif"/>
    <property type="match status" value="1"/>
</dbReference>
<dbReference type="InterPro" id="IPR015915">
    <property type="entry name" value="Kelch-typ_b-propeller"/>
</dbReference>
<organism evidence="4 5">
    <name type="scientific">Elysia crispata</name>
    <name type="common">lettuce slug</name>
    <dbReference type="NCBI Taxonomy" id="231223"/>
    <lineage>
        <taxon>Eukaryota</taxon>
        <taxon>Metazoa</taxon>
        <taxon>Spiralia</taxon>
        <taxon>Lophotrochozoa</taxon>
        <taxon>Mollusca</taxon>
        <taxon>Gastropoda</taxon>
        <taxon>Heterobranchia</taxon>
        <taxon>Euthyneura</taxon>
        <taxon>Panpulmonata</taxon>
        <taxon>Sacoglossa</taxon>
        <taxon>Placobranchoidea</taxon>
        <taxon>Plakobranchidae</taxon>
        <taxon>Elysia</taxon>
    </lineage>
</organism>
<dbReference type="Gene3D" id="2.120.10.80">
    <property type="entry name" value="Kelch-type beta propeller"/>
    <property type="match status" value="2"/>
</dbReference>
<dbReference type="AlphaFoldDB" id="A0AAE1A2A7"/>
<keyword evidence="2" id="KW-0677">Repeat</keyword>
<dbReference type="PANTHER" id="PTHR46093:SF19">
    <property type="entry name" value="RAB9 EFFECTOR PROTEIN WITH KELCH MOTIFS-LIKE"/>
    <property type="match status" value="1"/>
</dbReference>
<name>A0AAE1A2A7_9GAST</name>
<keyword evidence="5" id="KW-1185">Reference proteome</keyword>
<reference evidence="4" key="1">
    <citation type="journal article" date="2023" name="G3 (Bethesda)">
        <title>A reference genome for the long-term kleptoplast-retaining sea slug Elysia crispata morphotype clarki.</title>
        <authorList>
            <person name="Eastman K.E."/>
            <person name="Pendleton A.L."/>
            <person name="Shaikh M.A."/>
            <person name="Suttiyut T."/>
            <person name="Ogas R."/>
            <person name="Tomko P."/>
            <person name="Gavelis G."/>
            <person name="Widhalm J.R."/>
            <person name="Wisecaver J.H."/>
        </authorList>
    </citation>
    <scope>NUCLEOTIDE SEQUENCE</scope>
    <source>
        <strain evidence="4">ECLA1</strain>
    </source>
</reference>
<evidence type="ECO:0000256" key="2">
    <source>
        <dbReference type="ARBA" id="ARBA00022737"/>
    </source>
</evidence>
<dbReference type="EMBL" id="JAWDGP010002890">
    <property type="protein sequence ID" value="KAK3778992.1"/>
    <property type="molecule type" value="Genomic_DNA"/>
</dbReference>
<proteinExistence type="predicted"/>